<proteinExistence type="predicted"/>
<dbReference type="Proteomes" id="UP000887566">
    <property type="component" value="Unplaced"/>
</dbReference>
<protein>
    <submittedName>
        <fullName evidence="2">Uncharacterized protein</fullName>
    </submittedName>
</protein>
<organism evidence="1 2">
    <name type="scientific">Plectus sambesii</name>
    <dbReference type="NCBI Taxonomy" id="2011161"/>
    <lineage>
        <taxon>Eukaryota</taxon>
        <taxon>Metazoa</taxon>
        <taxon>Ecdysozoa</taxon>
        <taxon>Nematoda</taxon>
        <taxon>Chromadorea</taxon>
        <taxon>Plectida</taxon>
        <taxon>Plectina</taxon>
        <taxon>Plectoidea</taxon>
        <taxon>Plectidae</taxon>
        <taxon>Plectus</taxon>
    </lineage>
</organism>
<dbReference type="WBParaSite" id="PSAMB.scaffold1110size35786.g11161.t1">
    <property type="protein sequence ID" value="PSAMB.scaffold1110size35786.g11161.t1"/>
    <property type="gene ID" value="PSAMB.scaffold1110size35786.g11161"/>
</dbReference>
<evidence type="ECO:0000313" key="2">
    <source>
        <dbReference type="WBParaSite" id="PSAMB.scaffold1110size35786.g11161.t1"/>
    </source>
</evidence>
<sequence length="117" mass="12809">MDKLVVLAQGLLMNCLEPEARDLSNHTRILELGLKTITVLKYSEGAEASSIIIQTKDKVQLDQELQASGEVPLDFDKIIVDADIVLPHARAKLDQDELGQLPPPDLLQNLCAVIAVL</sequence>
<name>A0A914UM90_9BILA</name>
<keyword evidence="1" id="KW-1185">Reference proteome</keyword>
<evidence type="ECO:0000313" key="1">
    <source>
        <dbReference type="Proteomes" id="UP000887566"/>
    </source>
</evidence>
<dbReference type="AlphaFoldDB" id="A0A914UM90"/>
<accession>A0A914UM90</accession>
<reference evidence="2" key="1">
    <citation type="submission" date="2022-11" db="UniProtKB">
        <authorList>
            <consortium name="WormBaseParasite"/>
        </authorList>
    </citation>
    <scope>IDENTIFICATION</scope>
</reference>